<dbReference type="GeneID" id="89924880"/>
<keyword evidence="4" id="KW-1185">Reference proteome</keyword>
<dbReference type="InterPro" id="IPR054491">
    <property type="entry name" value="MGH1-like_GH"/>
</dbReference>
<gene>
    <name evidence="3" type="ORF">LTR77_003534</name>
</gene>
<sequence length="225" mass="25852">MVSFRQSTVLLSLLSWSFASNPRPYPPPDAHLQTTSILNHESYLDGLDDHQWYLDNIPFIDVPDKSMQDVYYYRASVIKRHLKWAHEGHGFIETEFIHPVSWASKFQLRWLRDQDYAKNLIEAYTRGGIEKLSYITYTHYVHRGILEHAQATGDIPFLVSQLDGMVSIYHLWNTTRDNRTGLYHRNPLQDAQEYSLPGYLTGGPGGGPMQEWNDFGLSSSMGGGK</sequence>
<protein>
    <recommendedName>
        <fullName evidence="2">Mannosylglycerate hydrolase MGH1-like glycoside hydrolase domain-containing protein</fullName>
    </recommendedName>
</protein>
<evidence type="ECO:0000259" key="2">
    <source>
        <dbReference type="Pfam" id="PF22422"/>
    </source>
</evidence>
<organism evidence="3 4">
    <name type="scientific">Saxophila tyrrhenica</name>
    <dbReference type="NCBI Taxonomy" id="1690608"/>
    <lineage>
        <taxon>Eukaryota</taxon>
        <taxon>Fungi</taxon>
        <taxon>Dikarya</taxon>
        <taxon>Ascomycota</taxon>
        <taxon>Pezizomycotina</taxon>
        <taxon>Dothideomycetes</taxon>
        <taxon>Dothideomycetidae</taxon>
        <taxon>Mycosphaerellales</taxon>
        <taxon>Extremaceae</taxon>
        <taxon>Saxophila</taxon>
    </lineage>
</organism>
<evidence type="ECO:0000313" key="4">
    <source>
        <dbReference type="Proteomes" id="UP001337655"/>
    </source>
</evidence>
<proteinExistence type="predicted"/>
<evidence type="ECO:0000313" key="3">
    <source>
        <dbReference type="EMBL" id="KAK5171897.1"/>
    </source>
</evidence>
<dbReference type="RefSeq" id="XP_064660741.1">
    <property type="nucleotide sequence ID" value="XM_064800790.1"/>
</dbReference>
<accession>A0AAV9PHW9</accession>
<dbReference type="EMBL" id="JAVRRT010000005">
    <property type="protein sequence ID" value="KAK5171897.1"/>
    <property type="molecule type" value="Genomic_DNA"/>
</dbReference>
<dbReference type="AlphaFoldDB" id="A0AAV9PHW9"/>
<feature type="chain" id="PRO_5043799111" description="Mannosylglycerate hydrolase MGH1-like glycoside hydrolase domain-containing protein" evidence="1">
    <location>
        <begin position="20"/>
        <end position="225"/>
    </location>
</feature>
<dbReference type="Proteomes" id="UP001337655">
    <property type="component" value="Unassembled WGS sequence"/>
</dbReference>
<comment type="caution">
    <text evidence="3">The sequence shown here is derived from an EMBL/GenBank/DDBJ whole genome shotgun (WGS) entry which is preliminary data.</text>
</comment>
<dbReference type="Pfam" id="PF22422">
    <property type="entry name" value="MGH1-like_GH"/>
    <property type="match status" value="1"/>
</dbReference>
<keyword evidence="1" id="KW-0732">Signal</keyword>
<feature type="signal peptide" evidence="1">
    <location>
        <begin position="1"/>
        <end position="19"/>
    </location>
</feature>
<feature type="domain" description="Mannosylglycerate hydrolase MGH1-like glycoside hydrolase" evidence="2">
    <location>
        <begin position="99"/>
        <end position="198"/>
    </location>
</feature>
<evidence type="ECO:0000256" key="1">
    <source>
        <dbReference type="SAM" id="SignalP"/>
    </source>
</evidence>
<name>A0AAV9PHW9_9PEZI</name>
<reference evidence="3 4" key="1">
    <citation type="submission" date="2023-08" db="EMBL/GenBank/DDBJ databases">
        <title>Black Yeasts Isolated from many extreme environments.</title>
        <authorList>
            <person name="Coleine C."/>
            <person name="Stajich J.E."/>
            <person name="Selbmann L."/>
        </authorList>
    </citation>
    <scope>NUCLEOTIDE SEQUENCE [LARGE SCALE GENOMIC DNA]</scope>
    <source>
        <strain evidence="3 4">CCFEE 5935</strain>
    </source>
</reference>